<reference evidence="1 2" key="1">
    <citation type="submission" date="2014-07" db="EMBL/GenBank/DDBJ databases">
        <title>Draft genome sequence of Thalassospira profundimaris PR54-5.</title>
        <authorList>
            <person name="Lai Q."/>
            <person name="Shao Z."/>
        </authorList>
    </citation>
    <scope>NUCLEOTIDE SEQUENCE [LARGE SCALE GENOMIC DNA]</scope>
    <source>
        <strain evidence="1 2">PR54-5</strain>
    </source>
</reference>
<dbReference type="Proteomes" id="UP000252255">
    <property type="component" value="Unassembled WGS sequence"/>
</dbReference>
<comment type="caution">
    <text evidence="1">The sequence shown here is derived from an EMBL/GenBank/DDBJ whole genome shotgun (WGS) entry which is preliminary data.</text>
</comment>
<dbReference type="InterPro" id="IPR015000">
    <property type="entry name" value="EipB-like"/>
</dbReference>
<proteinExistence type="predicted"/>
<evidence type="ECO:0000313" key="1">
    <source>
        <dbReference type="EMBL" id="RCK44626.1"/>
    </source>
</evidence>
<evidence type="ECO:0008006" key="3">
    <source>
        <dbReference type="Google" id="ProtNLM"/>
    </source>
</evidence>
<evidence type="ECO:0000313" key="2">
    <source>
        <dbReference type="Proteomes" id="UP000252255"/>
    </source>
</evidence>
<protein>
    <recommendedName>
        <fullName evidence="3">DUF1849 domain-containing protein</fullName>
    </recommendedName>
</protein>
<dbReference type="OrthoDB" id="9815514at2"/>
<name>A0A367WT34_9PROT</name>
<organism evidence="1 2">
    <name type="scientific">Thalassospira profundimaris</name>
    <dbReference type="NCBI Taxonomy" id="502049"/>
    <lineage>
        <taxon>Bacteria</taxon>
        <taxon>Pseudomonadati</taxon>
        <taxon>Pseudomonadota</taxon>
        <taxon>Alphaproteobacteria</taxon>
        <taxon>Rhodospirillales</taxon>
        <taxon>Thalassospiraceae</taxon>
        <taxon>Thalassospira</taxon>
    </lineage>
</organism>
<dbReference type="AlphaFoldDB" id="A0A367WT34"/>
<accession>A0A367WT34</accession>
<dbReference type="EMBL" id="JPWI01000009">
    <property type="protein sequence ID" value="RCK44626.1"/>
    <property type="molecule type" value="Genomic_DNA"/>
</dbReference>
<gene>
    <name evidence="1" type="ORF">TH30_14745</name>
</gene>
<sequence>MLSVLFSKFEESRRSFAGTLILCLGLAGCAAQAGSVSSVESAMIPHVAEYHFKMTRSDQGSSVVDASGVLGYRFEKMCDGWVTEMQQIMILQGAEGTAINSAYSMTQWEDFAGAHYRFRMSDYLDGTKVDEIVGSAVRESDAVKVTYQVPVEVTEELPADTMFPTQHSAMLLERAAAGEKFGNDLVFDGSGETPTNRIAVVISDQKKPDHNADDPDKIATTLFHRMNLAFYPLGAAENGPSTEMAVDFGLNGVAHAMRFDYGEFEVLGTLDKVSLLPQPDCGS</sequence>
<dbReference type="Pfam" id="PF08904">
    <property type="entry name" value="EipB_like"/>
    <property type="match status" value="1"/>
</dbReference>